<organism evidence="2 3">
    <name type="scientific">Trichogramma brassicae</name>
    <dbReference type="NCBI Taxonomy" id="86971"/>
    <lineage>
        <taxon>Eukaryota</taxon>
        <taxon>Metazoa</taxon>
        <taxon>Ecdysozoa</taxon>
        <taxon>Arthropoda</taxon>
        <taxon>Hexapoda</taxon>
        <taxon>Insecta</taxon>
        <taxon>Pterygota</taxon>
        <taxon>Neoptera</taxon>
        <taxon>Endopterygota</taxon>
        <taxon>Hymenoptera</taxon>
        <taxon>Apocrita</taxon>
        <taxon>Proctotrupomorpha</taxon>
        <taxon>Chalcidoidea</taxon>
        <taxon>Trichogrammatidae</taxon>
        <taxon>Trichogramma</taxon>
    </lineage>
</organism>
<keyword evidence="3" id="KW-1185">Reference proteome</keyword>
<feature type="compositionally biased region" description="Acidic residues" evidence="1">
    <location>
        <begin position="1"/>
        <end position="10"/>
    </location>
</feature>
<protein>
    <submittedName>
        <fullName evidence="2">Uncharacterized protein</fullName>
    </submittedName>
</protein>
<feature type="compositionally biased region" description="Basic residues" evidence="1">
    <location>
        <begin position="93"/>
        <end position="105"/>
    </location>
</feature>
<dbReference type="EMBL" id="CADCXV010000445">
    <property type="protein sequence ID" value="CAB0030203.1"/>
    <property type="molecule type" value="Genomic_DNA"/>
</dbReference>
<dbReference type="Proteomes" id="UP000479190">
    <property type="component" value="Unassembled WGS sequence"/>
</dbReference>
<evidence type="ECO:0000256" key="1">
    <source>
        <dbReference type="SAM" id="MobiDB-lite"/>
    </source>
</evidence>
<proteinExistence type="predicted"/>
<feature type="region of interest" description="Disordered" evidence="1">
    <location>
        <begin position="65"/>
        <end position="150"/>
    </location>
</feature>
<accession>A0A6H5HY88</accession>
<gene>
    <name evidence="2" type="ORF">TBRA_LOCUS2211</name>
</gene>
<sequence length="211" mass="24041">MADGGPPDDQDICRCYTPGQTELDQSKAGAESPTNATGGIADNAARMVEDLAWQAETDEWWSTQLFSPQPETLPPTREGTDVEDLIAWPRWATPHRSRPRLGRPRPPRDRLRPPRPMGRSDGSHHPQPHLEPRGRTSRHPAVPEKRYKQFSRVPHPGYLVALPGETPRGRYERILRLFEEIRTPAEDRQRVLRECFPDGTPRAEKDPNARK</sequence>
<feature type="region of interest" description="Disordered" evidence="1">
    <location>
        <begin position="1"/>
        <end position="43"/>
    </location>
</feature>
<dbReference type="AlphaFoldDB" id="A0A6H5HY88"/>
<reference evidence="2 3" key="1">
    <citation type="submission" date="2020-02" db="EMBL/GenBank/DDBJ databases">
        <authorList>
            <person name="Ferguson B K."/>
        </authorList>
    </citation>
    <scope>NUCLEOTIDE SEQUENCE [LARGE SCALE GENOMIC DNA]</scope>
</reference>
<evidence type="ECO:0000313" key="2">
    <source>
        <dbReference type="EMBL" id="CAB0030203.1"/>
    </source>
</evidence>
<evidence type="ECO:0000313" key="3">
    <source>
        <dbReference type="Proteomes" id="UP000479190"/>
    </source>
</evidence>
<feature type="compositionally biased region" description="Basic and acidic residues" evidence="1">
    <location>
        <begin position="121"/>
        <end position="134"/>
    </location>
</feature>
<name>A0A6H5HY88_9HYME</name>